<dbReference type="Pfam" id="PF03279">
    <property type="entry name" value="Lip_A_acyltrans"/>
    <property type="match status" value="1"/>
</dbReference>
<dbReference type="STRING" id="1499967.U27_04472"/>
<keyword evidence="3" id="KW-0997">Cell inner membrane</keyword>
<reference evidence="8" key="1">
    <citation type="journal article" date="2015" name="PeerJ">
        <title>First genomic representation of candidate bacterial phylum KSB3 points to enhanced environmental sensing as a trigger of wastewater bulking.</title>
        <authorList>
            <person name="Sekiguchi Y."/>
            <person name="Ohashi A."/>
            <person name="Parks D.H."/>
            <person name="Yamauchi T."/>
            <person name="Tyson G.W."/>
            <person name="Hugenholtz P."/>
        </authorList>
    </citation>
    <scope>NUCLEOTIDE SEQUENCE [LARGE SCALE GENOMIC DNA]</scope>
</reference>
<dbReference type="HOGENOM" id="CLU_049421_4_0_0"/>
<dbReference type="InterPro" id="IPR004960">
    <property type="entry name" value="LipA_acyltrans"/>
</dbReference>
<dbReference type="AlphaFoldDB" id="A0A081BYV0"/>
<comment type="subcellular location">
    <subcellularLocation>
        <location evidence="1">Cell inner membrane</location>
    </subcellularLocation>
</comment>
<keyword evidence="7" id="KW-1133">Transmembrane helix</keyword>
<keyword evidence="9" id="KW-1185">Reference proteome</keyword>
<keyword evidence="5 7" id="KW-0472">Membrane</keyword>
<dbReference type="GO" id="GO:0016746">
    <property type="term" value="F:acyltransferase activity"/>
    <property type="evidence" value="ECO:0007669"/>
    <property type="project" value="UniProtKB-KW"/>
</dbReference>
<dbReference type="eggNOG" id="COG1560">
    <property type="taxonomic scope" value="Bacteria"/>
</dbReference>
<dbReference type="GO" id="GO:0009247">
    <property type="term" value="P:glycolipid biosynthetic process"/>
    <property type="evidence" value="ECO:0007669"/>
    <property type="project" value="UniProtKB-ARBA"/>
</dbReference>
<dbReference type="GO" id="GO:0005886">
    <property type="term" value="C:plasma membrane"/>
    <property type="evidence" value="ECO:0007669"/>
    <property type="project" value="UniProtKB-SubCell"/>
</dbReference>
<organism evidence="8">
    <name type="scientific">Vecturithrix granuli</name>
    <dbReference type="NCBI Taxonomy" id="1499967"/>
    <lineage>
        <taxon>Bacteria</taxon>
        <taxon>Candidatus Moduliflexota</taxon>
        <taxon>Candidatus Vecturitrichia</taxon>
        <taxon>Candidatus Vecturitrichales</taxon>
        <taxon>Candidatus Vecturitrichaceae</taxon>
        <taxon>Candidatus Vecturithrix</taxon>
    </lineage>
</organism>
<keyword evidence="7" id="KW-0812">Transmembrane</keyword>
<evidence type="ECO:0000256" key="2">
    <source>
        <dbReference type="ARBA" id="ARBA00022475"/>
    </source>
</evidence>
<evidence type="ECO:0000313" key="8">
    <source>
        <dbReference type="EMBL" id="GAK57505.1"/>
    </source>
</evidence>
<sequence length="306" mass="35490">MKLKNFRIIQLLEYLAIMVVALPLYWMPRRMALRTGEYIGTLMYYLLSRRRQIGFKNLTIAFGEEFSDQEKERILRSNFRNLGKSIVEVLHFPKMSRDDVRAKVTIVGQENCVNAIRKGRGMIYLAAHIGNWEMSSFAQSAAGYPANIVVRPLDNRYLNNFMVKVRTMYGHTILSRRNGMRDMMAALKRKEPVGILMDQNAKRSQGIFVDFFGKSASTVPVIAILALRYDAPVIPGFIVRTGFDTHTLYFGEEIGIERTGDAKKDIEINTARLNKILEDFIRQYPDQWFWIHNRWKTQPYSVSSEQ</sequence>
<evidence type="ECO:0000256" key="3">
    <source>
        <dbReference type="ARBA" id="ARBA00022519"/>
    </source>
</evidence>
<protein>
    <submittedName>
        <fullName evidence="8">Lipid A biosynthesis acyltransferase</fullName>
    </submittedName>
</protein>
<evidence type="ECO:0000256" key="1">
    <source>
        <dbReference type="ARBA" id="ARBA00004533"/>
    </source>
</evidence>
<gene>
    <name evidence="8" type="ORF">U27_04472</name>
</gene>
<accession>A0A081BYV0</accession>
<dbReference type="PANTHER" id="PTHR30606:SF10">
    <property type="entry name" value="PHOSPHATIDYLINOSITOL MANNOSIDE ACYLTRANSFERASE"/>
    <property type="match status" value="1"/>
</dbReference>
<evidence type="ECO:0000256" key="6">
    <source>
        <dbReference type="ARBA" id="ARBA00023315"/>
    </source>
</evidence>
<evidence type="ECO:0000256" key="5">
    <source>
        <dbReference type="ARBA" id="ARBA00023136"/>
    </source>
</evidence>
<evidence type="ECO:0000256" key="7">
    <source>
        <dbReference type="SAM" id="Phobius"/>
    </source>
</evidence>
<dbReference type="EMBL" id="DF820466">
    <property type="protein sequence ID" value="GAK57505.1"/>
    <property type="molecule type" value="Genomic_DNA"/>
</dbReference>
<dbReference type="PIRSF" id="PIRSF026649">
    <property type="entry name" value="MsbB"/>
    <property type="match status" value="1"/>
</dbReference>
<dbReference type="CDD" id="cd07984">
    <property type="entry name" value="LPLAT_LABLAT-like"/>
    <property type="match status" value="1"/>
</dbReference>
<keyword evidence="6 8" id="KW-0012">Acyltransferase</keyword>
<name>A0A081BYV0_VECG1</name>
<feature type="transmembrane region" description="Helical" evidence="7">
    <location>
        <begin position="6"/>
        <end position="26"/>
    </location>
</feature>
<dbReference type="Proteomes" id="UP000030661">
    <property type="component" value="Unassembled WGS sequence"/>
</dbReference>
<dbReference type="PANTHER" id="PTHR30606">
    <property type="entry name" value="LIPID A BIOSYNTHESIS LAUROYL ACYLTRANSFERASE"/>
    <property type="match status" value="1"/>
</dbReference>
<evidence type="ECO:0000256" key="4">
    <source>
        <dbReference type="ARBA" id="ARBA00022679"/>
    </source>
</evidence>
<keyword evidence="2" id="KW-1003">Cell membrane</keyword>
<evidence type="ECO:0000313" key="9">
    <source>
        <dbReference type="Proteomes" id="UP000030661"/>
    </source>
</evidence>
<proteinExistence type="predicted"/>
<keyword evidence="4 8" id="KW-0808">Transferase</keyword>